<sequence>MTPEEFICKHITEKLVADGFPEIVARGGLAGGWITTGAAHKPAVKAQFLMIAIFVRGNGH</sequence>
<accession>A0A1X3IVQ3</accession>
<dbReference type="RefSeq" id="WP_249534128.1">
    <property type="nucleotide sequence ID" value="NZ_ADIZ01000031.1"/>
</dbReference>
<dbReference type="Proteomes" id="UP000193942">
    <property type="component" value="Unassembled WGS sequence"/>
</dbReference>
<dbReference type="EMBL" id="ADIZ01000031">
    <property type="protein sequence ID" value="OSK92281.1"/>
    <property type="molecule type" value="Genomic_DNA"/>
</dbReference>
<protein>
    <submittedName>
        <fullName evidence="1">Uncharacterized protein</fullName>
    </submittedName>
</protein>
<dbReference type="AlphaFoldDB" id="A0A1X3IVQ3"/>
<reference evidence="1 2" key="1">
    <citation type="submission" date="2010-04" db="EMBL/GenBank/DDBJ databases">
        <title>The Genome Sequence of Escherichia coli TA447.</title>
        <authorList>
            <consortium name="The Broad Institute Genome Sequencing Platform"/>
            <consortium name="The Broad Institute Genome Sequencing Center for Infectious Disease"/>
            <person name="Feldgarden M."/>
            <person name="Gordon D.M."/>
            <person name="Johnson J.R."/>
            <person name="Johnston B.D."/>
            <person name="Young S."/>
            <person name="Zeng Q."/>
            <person name="Koehrsen M."/>
            <person name="Alvarado L."/>
            <person name="Berlin A.M."/>
            <person name="Borenstein D."/>
            <person name="Chapman S.B."/>
            <person name="Chen Z."/>
            <person name="Engels R."/>
            <person name="Freedman E."/>
            <person name="Gellesch M."/>
            <person name="Goldberg J."/>
            <person name="Griggs A."/>
            <person name="Gujja S."/>
            <person name="Heilman E.R."/>
            <person name="Heiman D.I."/>
            <person name="Hepburn T.A."/>
            <person name="Howarth C."/>
            <person name="Jen D."/>
            <person name="Larson L."/>
            <person name="Mehta T."/>
            <person name="Park D."/>
            <person name="Pearson M."/>
            <person name="Richards J."/>
            <person name="Roberts A."/>
            <person name="Saif S."/>
            <person name="Shea T.D."/>
            <person name="Shenoy N."/>
            <person name="Sisk P."/>
            <person name="Stolte C."/>
            <person name="Sykes S.N."/>
            <person name="Walk T."/>
            <person name="White J."/>
            <person name="Yandava C."/>
            <person name="Haas B."/>
            <person name="Henn M.R."/>
            <person name="Nusbaum C."/>
            <person name="Birren B."/>
        </authorList>
    </citation>
    <scope>NUCLEOTIDE SEQUENCE [LARGE SCALE GENOMIC DNA]</scope>
    <source>
        <strain evidence="1 2">TA447</strain>
    </source>
</reference>
<evidence type="ECO:0000313" key="1">
    <source>
        <dbReference type="EMBL" id="OSK92281.1"/>
    </source>
</evidence>
<comment type="caution">
    <text evidence="1">The sequence shown here is derived from an EMBL/GenBank/DDBJ whole genome shotgun (WGS) entry which is preliminary data.</text>
</comment>
<proteinExistence type="predicted"/>
<organism evidence="1 2">
    <name type="scientific">Escherichia coli TA447</name>
    <dbReference type="NCBI Taxonomy" id="656447"/>
    <lineage>
        <taxon>Bacteria</taxon>
        <taxon>Pseudomonadati</taxon>
        <taxon>Pseudomonadota</taxon>
        <taxon>Gammaproteobacteria</taxon>
        <taxon>Enterobacterales</taxon>
        <taxon>Enterobacteriaceae</taxon>
        <taxon>Escherichia</taxon>
    </lineage>
</organism>
<gene>
    <name evidence="1" type="ORF">ECXG_00791</name>
</gene>
<name>A0A1X3IVQ3_ECOLX</name>
<evidence type="ECO:0000313" key="2">
    <source>
        <dbReference type="Proteomes" id="UP000193942"/>
    </source>
</evidence>